<dbReference type="InterPro" id="IPR025629">
    <property type="entry name" value="DUF4287"/>
</dbReference>
<comment type="caution">
    <text evidence="2">The sequence shown here is derived from an EMBL/GenBank/DDBJ whole genome shotgun (WGS) entry which is preliminary data.</text>
</comment>
<protein>
    <recommendedName>
        <fullName evidence="4">DUF4287 domain-containing protein</fullName>
    </recommendedName>
</protein>
<proteinExistence type="predicted"/>
<reference evidence="2" key="2">
    <citation type="submission" date="2020-09" db="EMBL/GenBank/DDBJ databases">
        <authorList>
            <person name="Sun Q."/>
            <person name="Ohkuma M."/>
        </authorList>
    </citation>
    <scope>NUCLEOTIDE SEQUENCE</scope>
    <source>
        <strain evidence="2">JCM 1480</strain>
    </source>
</reference>
<evidence type="ECO:0008006" key="4">
    <source>
        <dbReference type="Google" id="ProtNLM"/>
    </source>
</evidence>
<dbReference type="AlphaFoldDB" id="A0A8H9G6A7"/>
<dbReference type="EMBL" id="BMOI01000001">
    <property type="protein sequence ID" value="GGK91017.1"/>
    <property type="molecule type" value="Genomic_DNA"/>
</dbReference>
<organism evidence="2 3">
    <name type="scientific">Curtobacterium luteum</name>
    <dbReference type="NCBI Taxonomy" id="33881"/>
    <lineage>
        <taxon>Bacteria</taxon>
        <taxon>Bacillati</taxon>
        <taxon>Actinomycetota</taxon>
        <taxon>Actinomycetes</taxon>
        <taxon>Micrococcales</taxon>
        <taxon>Microbacteriaceae</taxon>
        <taxon>Curtobacterium</taxon>
    </lineage>
</organism>
<evidence type="ECO:0000256" key="1">
    <source>
        <dbReference type="SAM" id="MobiDB-lite"/>
    </source>
</evidence>
<reference evidence="2" key="1">
    <citation type="journal article" date="2014" name="Int. J. Syst. Evol. Microbiol.">
        <title>Complete genome sequence of Corynebacterium casei LMG S-19264T (=DSM 44701T), isolated from a smear-ripened cheese.</title>
        <authorList>
            <consortium name="US DOE Joint Genome Institute (JGI-PGF)"/>
            <person name="Walter F."/>
            <person name="Albersmeier A."/>
            <person name="Kalinowski J."/>
            <person name="Ruckert C."/>
        </authorList>
    </citation>
    <scope>NUCLEOTIDE SEQUENCE</scope>
    <source>
        <strain evidence="2">JCM 1480</strain>
    </source>
</reference>
<feature type="region of interest" description="Disordered" evidence="1">
    <location>
        <begin position="1"/>
        <end position="32"/>
    </location>
</feature>
<evidence type="ECO:0000313" key="3">
    <source>
        <dbReference type="Proteomes" id="UP000648535"/>
    </source>
</evidence>
<gene>
    <name evidence="2" type="ORF">GCM10009769_06370</name>
</gene>
<evidence type="ECO:0000313" key="2">
    <source>
        <dbReference type="EMBL" id="GGK91017.1"/>
    </source>
</evidence>
<accession>A0A8H9G6A7</accession>
<sequence>MQHYRERMTGHRVTVPESPADGAKPKGPQSYFPSIEAKYGRPVQEWLDLVADRLDGDGHMEVVGWLKEEHGMGHGHANALVAFVRRALGD</sequence>
<name>A0A8H9G6A7_9MICO</name>
<dbReference type="Pfam" id="PF14117">
    <property type="entry name" value="DUF4287"/>
    <property type="match status" value="1"/>
</dbReference>
<dbReference type="Proteomes" id="UP000648535">
    <property type="component" value="Unassembled WGS sequence"/>
</dbReference>